<feature type="compositionally biased region" description="Polar residues" evidence="1">
    <location>
        <begin position="31"/>
        <end position="41"/>
    </location>
</feature>
<feature type="region of interest" description="Disordered" evidence="1">
    <location>
        <begin position="31"/>
        <end position="53"/>
    </location>
</feature>
<gene>
    <name evidence="2" type="ORF">L596_009986</name>
</gene>
<name>A0A4U5PHG1_STECR</name>
<reference evidence="2 3" key="2">
    <citation type="journal article" date="2019" name="G3 (Bethesda)">
        <title>Hybrid Assembly of the Genome of the Entomopathogenic Nematode Steinernema carpocapsae Identifies the X-Chromosome.</title>
        <authorList>
            <person name="Serra L."/>
            <person name="Macchietto M."/>
            <person name="Macias-Munoz A."/>
            <person name="McGill C.J."/>
            <person name="Rodriguez I.M."/>
            <person name="Rodriguez B."/>
            <person name="Murad R."/>
            <person name="Mortazavi A."/>
        </authorList>
    </citation>
    <scope>NUCLEOTIDE SEQUENCE [LARGE SCALE GENOMIC DNA]</scope>
    <source>
        <strain evidence="2 3">ALL</strain>
    </source>
</reference>
<sequence>MLRRRLKRTNHLRLLSSPVLVSRLGLNSSIRASSHPDTLQTSSSRPSLLLRHSADRSPSSLLIEFQNRRIRQSQIRQRLQNRMFQNVI</sequence>
<reference evidence="2 3" key="1">
    <citation type="journal article" date="2015" name="Genome Biol.">
        <title>Comparative genomics of Steinernema reveals deeply conserved gene regulatory networks.</title>
        <authorList>
            <person name="Dillman A.R."/>
            <person name="Macchietto M."/>
            <person name="Porter C.F."/>
            <person name="Rogers A."/>
            <person name="Williams B."/>
            <person name="Antoshechkin I."/>
            <person name="Lee M.M."/>
            <person name="Goodwin Z."/>
            <person name="Lu X."/>
            <person name="Lewis E.E."/>
            <person name="Goodrich-Blair H."/>
            <person name="Stock S.P."/>
            <person name="Adams B.J."/>
            <person name="Sternberg P.W."/>
            <person name="Mortazavi A."/>
        </authorList>
    </citation>
    <scope>NUCLEOTIDE SEQUENCE [LARGE SCALE GENOMIC DNA]</scope>
    <source>
        <strain evidence="2 3">ALL</strain>
    </source>
</reference>
<comment type="caution">
    <text evidence="2">The sequence shown here is derived from an EMBL/GenBank/DDBJ whole genome shotgun (WGS) entry which is preliminary data.</text>
</comment>
<feature type="compositionally biased region" description="Low complexity" evidence="1">
    <location>
        <begin position="42"/>
        <end position="51"/>
    </location>
</feature>
<proteinExistence type="predicted"/>
<organism evidence="2 3">
    <name type="scientific">Steinernema carpocapsae</name>
    <name type="common">Entomopathogenic nematode</name>
    <dbReference type="NCBI Taxonomy" id="34508"/>
    <lineage>
        <taxon>Eukaryota</taxon>
        <taxon>Metazoa</taxon>
        <taxon>Ecdysozoa</taxon>
        <taxon>Nematoda</taxon>
        <taxon>Chromadorea</taxon>
        <taxon>Rhabditida</taxon>
        <taxon>Tylenchina</taxon>
        <taxon>Panagrolaimomorpha</taxon>
        <taxon>Strongyloidoidea</taxon>
        <taxon>Steinernematidae</taxon>
        <taxon>Steinernema</taxon>
    </lineage>
</organism>
<dbReference type="EMBL" id="AZBU02000002">
    <property type="protein sequence ID" value="TKR95876.1"/>
    <property type="molecule type" value="Genomic_DNA"/>
</dbReference>
<evidence type="ECO:0000313" key="3">
    <source>
        <dbReference type="Proteomes" id="UP000298663"/>
    </source>
</evidence>
<dbReference type="Proteomes" id="UP000298663">
    <property type="component" value="Unassembled WGS sequence"/>
</dbReference>
<keyword evidence="3" id="KW-1185">Reference proteome</keyword>
<evidence type="ECO:0000313" key="2">
    <source>
        <dbReference type="EMBL" id="TKR95876.1"/>
    </source>
</evidence>
<dbReference type="AlphaFoldDB" id="A0A4U5PHG1"/>
<accession>A0A4U5PHG1</accession>
<evidence type="ECO:0000256" key="1">
    <source>
        <dbReference type="SAM" id="MobiDB-lite"/>
    </source>
</evidence>
<protein>
    <submittedName>
        <fullName evidence="2">Uncharacterized protein</fullName>
    </submittedName>
</protein>